<protein>
    <submittedName>
        <fullName evidence="4">Pyrroloquinoline quinone biosynthesis peptide chaperone PqqD</fullName>
    </submittedName>
</protein>
<comment type="caution">
    <text evidence="4">The sequence shown here is derived from an EMBL/GenBank/DDBJ whole genome shotgun (WGS) entry which is preliminary data.</text>
</comment>
<dbReference type="RefSeq" id="WP_378267865.1">
    <property type="nucleotide sequence ID" value="NZ_JBHUKR010000015.1"/>
</dbReference>
<dbReference type="InterPro" id="IPR022479">
    <property type="entry name" value="PqqD_bac"/>
</dbReference>
<evidence type="ECO:0000256" key="2">
    <source>
        <dbReference type="ARBA" id="ARBA00011741"/>
    </source>
</evidence>
<dbReference type="Pfam" id="PF05402">
    <property type="entry name" value="PqqD"/>
    <property type="match status" value="1"/>
</dbReference>
<dbReference type="EMBL" id="JBHUKR010000015">
    <property type="protein sequence ID" value="MFD2419838.1"/>
    <property type="molecule type" value="Genomic_DNA"/>
</dbReference>
<comment type="subunit">
    <text evidence="2">Monomer. Interacts with PqqE.</text>
</comment>
<gene>
    <name evidence="4" type="primary">pqqD</name>
    <name evidence="4" type="ORF">ACFSXZ_26260</name>
</gene>
<dbReference type="InterPro" id="IPR041881">
    <property type="entry name" value="PqqD_sf"/>
</dbReference>
<dbReference type="Proteomes" id="UP001597417">
    <property type="component" value="Unassembled WGS sequence"/>
</dbReference>
<evidence type="ECO:0000313" key="5">
    <source>
        <dbReference type="Proteomes" id="UP001597417"/>
    </source>
</evidence>
<keyword evidence="5" id="KW-1185">Reference proteome</keyword>
<organism evidence="4 5">
    <name type="scientific">Amycolatopsis pigmentata</name>
    <dbReference type="NCBI Taxonomy" id="450801"/>
    <lineage>
        <taxon>Bacteria</taxon>
        <taxon>Bacillati</taxon>
        <taxon>Actinomycetota</taxon>
        <taxon>Actinomycetes</taxon>
        <taxon>Pseudonocardiales</taxon>
        <taxon>Pseudonocardiaceae</taxon>
        <taxon>Amycolatopsis</taxon>
    </lineage>
</organism>
<name>A0ABW5FXQ4_9PSEU</name>
<evidence type="ECO:0000256" key="3">
    <source>
        <dbReference type="ARBA" id="ARBA00022905"/>
    </source>
</evidence>
<sequence>MPSTELMGNECPKLSDRVRLTFDPVREQHVLLSPETVTVLNPTAAAVLRLCDGVSTVETVVRELGLRYDRVVAGDVRGFLNRLAAKGYLEFGRD</sequence>
<comment type="pathway">
    <text evidence="1">Cofactor biosynthesis; pyrroloquinoline quinone biosynthesis.</text>
</comment>
<keyword evidence="3" id="KW-0884">PQQ biosynthesis</keyword>
<accession>A0ABW5FXQ4</accession>
<reference evidence="5" key="1">
    <citation type="journal article" date="2019" name="Int. J. Syst. Evol. Microbiol.">
        <title>The Global Catalogue of Microorganisms (GCM) 10K type strain sequencing project: providing services to taxonomists for standard genome sequencing and annotation.</title>
        <authorList>
            <consortium name="The Broad Institute Genomics Platform"/>
            <consortium name="The Broad Institute Genome Sequencing Center for Infectious Disease"/>
            <person name="Wu L."/>
            <person name="Ma J."/>
        </authorList>
    </citation>
    <scope>NUCLEOTIDE SEQUENCE [LARGE SCALE GENOMIC DNA]</scope>
    <source>
        <strain evidence="5">CGMCC 4.7645</strain>
    </source>
</reference>
<proteinExistence type="predicted"/>
<evidence type="ECO:0000256" key="1">
    <source>
        <dbReference type="ARBA" id="ARBA00004886"/>
    </source>
</evidence>
<dbReference type="NCBIfam" id="TIGR03859">
    <property type="entry name" value="PQQ_PqqD"/>
    <property type="match status" value="1"/>
</dbReference>
<dbReference type="Gene3D" id="1.10.10.1150">
    <property type="entry name" value="Coenzyme PQQ synthesis protein D (PqqD)"/>
    <property type="match status" value="1"/>
</dbReference>
<dbReference type="InterPro" id="IPR008792">
    <property type="entry name" value="PQQD"/>
</dbReference>
<evidence type="ECO:0000313" key="4">
    <source>
        <dbReference type="EMBL" id="MFD2419838.1"/>
    </source>
</evidence>